<evidence type="ECO:0000256" key="4">
    <source>
        <dbReference type="RuleBase" id="RU003744"/>
    </source>
</evidence>
<dbReference type="GO" id="GO:0016020">
    <property type="term" value="C:membrane"/>
    <property type="evidence" value="ECO:0007669"/>
    <property type="project" value="InterPro"/>
</dbReference>
<comment type="similarity">
    <text evidence="2 4">Belongs to the bacterial solute-binding protein 3 family.</text>
</comment>
<sequence length="271" mass="30005" precursor="true">MVRFIRIISLAFVALTMCCGPAVSATTPFDIYEGSNLRKIVQRGTLVVGMELKFWPFEYVDKEGNPVGFDVDIAKTLADRLGVKLEIKDMEWTGLIPALTAGKIDLIISGISGTLERAKSITFTSPYFTTGLCALLSAKRAGDVKNVDALNAPGRVLAVKTGTTADLVATKKFTKATINRYKDETACVQEVVAGRADAFFYDQISIAKHHKQNPEATKAILKPFTYEPFCIALQKGDFDWWQWLEMYLTTIKADGTLDALHDKYFKDILGK</sequence>
<dbReference type="InterPro" id="IPR001638">
    <property type="entry name" value="Solute-binding_3/MltF_N"/>
</dbReference>
<dbReference type="Proteomes" id="UP000006250">
    <property type="component" value="Unassembled WGS sequence"/>
</dbReference>
<protein>
    <submittedName>
        <fullName evidence="8">Extracellular solute-binding protein family 3</fullName>
    </submittedName>
</protein>
<reference evidence="8 9" key="1">
    <citation type="submission" date="2010-08" db="EMBL/GenBank/DDBJ databases">
        <title>The draft genome of Desulfovibrio fructosovorans JJ.</title>
        <authorList>
            <consortium name="US DOE Joint Genome Institute (JGI-PGF)"/>
            <person name="Lucas S."/>
            <person name="Copeland A."/>
            <person name="Lapidus A."/>
            <person name="Cheng J.-F."/>
            <person name="Bruce D."/>
            <person name="Goodwin L."/>
            <person name="Pitluck S."/>
            <person name="Land M.L."/>
            <person name="Hauser L."/>
            <person name="Chang Y.-J."/>
            <person name="Jeffries C."/>
            <person name="Wall J.D."/>
            <person name="Stahl D.A."/>
            <person name="Arkin A.P."/>
            <person name="Dehal P."/>
            <person name="Stolyar S.M."/>
            <person name="Hazen T.C."/>
            <person name="Woyke T.J."/>
        </authorList>
    </citation>
    <scope>NUCLEOTIDE SEQUENCE [LARGE SCALE GENOMIC DNA]</scope>
    <source>
        <strain evidence="8 9">JJ</strain>
    </source>
</reference>
<dbReference type="CDD" id="cd13629">
    <property type="entry name" value="PBP2_Dsm1740"/>
    <property type="match status" value="1"/>
</dbReference>
<evidence type="ECO:0000256" key="3">
    <source>
        <dbReference type="ARBA" id="ARBA00022729"/>
    </source>
</evidence>
<dbReference type="RefSeq" id="WP_005995584.1">
    <property type="nucleotide sequence ID" value="NZ_AECZ01000027.1"/>
</dbReference>
<feature type="domain" description="Solute-binding protein family 3/N-terminal" evidence="6">
    <location>
        <begin position="45"/>
        <end position="268"/>
    </location>
</feature>
<dbReference type="PROSITE" id="PS01039">
    <property type="entry name" value="SBP_BACTERIAL_3"/>
    <property type="match status" value="1"/>
</dbReference>
<organism evidence="8 9">
    <name type="scientific">Solidesulfovibrio fructosivorans JJ]</name>
    <dbReference type="NCBI Taxonomy" id="596151"/>
    <lineage>
        <taxon>Bacteria</taxon>
        <taxon>Pseudomonadati</taxon>
        <taxon>Thermodesulfobacteriota</taxon>
        <taxon>Desulfovibrionia</taxon>
        <taxon>Desulfovibrionales</taxon>
        <taxon>Desulfovibrionaceae</taxon>
        <taxon>Solidesulfovibrio</taxon>
    </lineage>
</organism>
<dbReference type="InterPro" id="IPR001320">
    <property type="entry name" value="Iontro_rcpt_C"/>
</dbReference>
<dbReference type="GO" id="GO:0015276">
    <property type="term" value="F:ligand-gated monoatomic ion channel activity"/>
    <property type="evidence" value="ECO:0007669"/>
    <property type="project" value="InterPro"/>
</dbReference>
<evidence type="ECO:0000256" key="2">
    <source>
        <dbReference type="ARBA" id="ARBA00010333"/>
    </source>
</evidence>
<dbReference type="PANTHER" id="PTHR35936">
    <property type="entry name" value="MEMBRANE-BOUND LYTIC MUREIN TRANSGLYCOSYLASE F"/>
    <property type="match status" value="1"/>
</dbReference>
<dbReference type="AlphaFoldDB" id="E1K009"/>
<dbReference type="STRING" id="596151.DesfrDRAFT_3209"/>
<gene>
    <name evidence="8" type="ORF">DesfrDRAFT_3209</name>
</gene>
<feature type="chain" id="PRO_5003148370" evidence="5">
    <location>
        <begin position="25"/>
        <end position="271"/>
    </location>
</feature>
<dbReference type="SMART" id="SM00079">
    <property type="entry name" value="PBPe"/>
    <property type="match status" value="1"/>
</dbReference>
<feature type="signal peptide" evidence="5">
    <location>
        <begin position="1"/>
        <end position="24"/>
    </location>
</feature>
<dbReference type="SMART" id="SM00062">
    <property type="entry name" value="PBPb"/>
    <property type="match status" value="1"/>
</dbReference>
<keyword evidence="3 5" id="KW-0732">Signal</keyword>
<dbReference type="GO" id="GO:0030313">
    <property type="term" value="C:cell envelope"/>
    <property type="evidence" value="ECO:0007669"/>
    <property type="project" value="UniProtKB-SubCell"/>
</dbReference>
<comment type="caution">
    <text evidence="8">The sequence shown here is derived from an EMBL/GenBank/DDBJ whole genome shotgun (WGS) entry which is preliminary data.</text>
</comment>
<dbReference type="eggNOG" id="COG0834">
    <property type="taxonomic scope" value="Bacteria"/>
</dbReference>
<accession>E1K009</accession>
<dbReference type="EMBL" id="AECZ01000027">
    <property type="protein sequence ID" value="EFL50015.1"/>
    <property type="molecule type" value="Genomic_DNA"/>
</dbReference>
<proteinExistence type="inferred from homology"/>
<dbReference type="Pfam" id="PF00497">
    <property type="entry name" value="SBP_bac_3"/>
    <property type="match status" value="1"/>
</dbReference>
<dbReference type="InterPro" id="IPR018313">
    <property type="entry name" value="SBP_3_CS"/>
</dbReference>
<dbReference type="PANTHER" id="PTHR35936:SF17">
    <property type="entry name" value="ARGININE-BINDING EXTRACELLULAR PROTEIN ARTP"/>
    <property type="match status" value="1"/>
</dbReference>
<evidence type="ECO:0000259" key="6">
    <source>
        <dbReference type="SMART" id="SM00062"/>
    </source>
</evidence>
<name>E1K009_SOLFR</name>
<feature type="domain" description="Ionotropic glutamate receptor C-terminal" evidence="7">
    <location>
        <begin position="45"/>
        <end position="267"/>
    </location>
</feature>
<dbReference type="OrthoDB" id="6192933at2"/>
<keyword evidence="9" id="KW-1185">Reference proteome</keyword>
<dbReference type="SUPFAM" id="SSF53850">
    <property type="entry name" value="Periplasmic binding protein-like II"/>
    <property type="match status" value="1"/>
</dbReference>
<evidence type="ECO:0000313" key="9">
    <source>
        <dbReference type="Proteomes" id="UP000006250"/>
    </source>
</evidence>
<dbReference type="Gene3D" id="3.40.190.10">
    <property type="entry name" value="Periplasmic binding protein-like II"/>
    <property type="match status" value="2"/>
</dbReference>
<evidence type="ECO:0000256" key="5">
    <source>
        <dbReference type="SAM" id="SignalP"/>
    </source>
</evidence>
<evidence type="ECO:0000259" key="7">
    <source>
        <dbReference type="SMART" id="SM00079"/>
    </source>
</evidence>
<evidence type="ECO:0000256" key="1">
    <source>
        <dbReference type="ARBA" id="ARBA00004196"/>
    </source>
</evidence>
<comment type="subcellular location">
    <subcellularLocation>
        <location evidence="1">Cell envelope</location>
    </subcellularLocation>
</comment>
<evidence type="ECO:0000313" key="8">
    <source>
        <dbReference type="EMBL" id="EFL50015.1"/>
    </source>
</evidence>